<organism evidence="1 2">
    <name type="scientific">Gossypium aridum</name>
    <name type="common">American cotton</name>
    <name type="synonym">Erioxylum aridum</name>
    <dbReference type="NCBI Taxonomy" id="34290"/>
    <lineage>
        <taxon>Eukaryota</taxon>
        <taxon>Viridiplantae</taxon>
        <taxon>Streptophyta</taxon>
        <taxon>Embryophyta</taxon>
        <taxon>Tracheophyta</taxon>
        <taxon>Spermatophyta</taxon>
        <taxon>Magnoliopsida</taxon>
        <taxon>eudicotyledons</taxon>
        <taxon>Gunneridae</taxon>
        <taxon>Pentapetalae</taxon>
        <taxon>rosids</taxon>
        <taxon>malvids</taxon>
        <taxon>Malvales</taxon>
        <taxon>Malvaceae</taxon>
        <taxon>Malvoideae</taxon>
        <taxon>Gossypium</taxon>
    </lineage>
</organism>
<dbReference type="Proteomes" id="UP000593577">
    <property type="component" value="Unassembled WGS sequence"/>
</dbReference>
<evidence type="ECO:0000313" key="1">
    <source>
        <dbReference type="EMBL" id="MBA0675995.1"/>
    </source>
</evidence>
<dbReference type="AlphaFoldDB" id="A0A7J8WLR2"/>
<sequence>MLIPQISSLLLLREKKFTTCGPSTSTGTAPSGFHSLRKIPQCCLL</sequence>
<accession>A0A7J8WLR2</accession>
<evidence type="ECO:0000313" key="2">
    <source>
        <dbReference type="Proteomes" id="UP000593577"/>
    </source>
</evidence>
<proteinExistence type="predicted"/>
<protein>
    <submittedName>
        <fullName evidence="1">Uncharacterized protein</fullName>
    </submittedName>
</protein>
<keyword evidence="2" id="KW-1185">Reference proteome</keyword>
<reference evidence="1 2" key="1">
    <citation type="journal article" date="2019" name="Genome Biol. Evol.">
        <title>Insights into the evolution of the New World diploid cottons (Gossypium, subgenus Houzingenia) based on genome sequencing.</title>
        <authorList>
            <person name="Grover C.E."/>
            <person name="Arick M.A. 2nd"/>
            <person name="Thrash A."/>
            <person name="Conover J.L."/>
            <person name="Sanders W.S."/>
            <person name="Peterson D.G."/>
            <person name="Frelichowski J.E."/>
            <person name="Scheffler J.A."/>
            <person name="Scheffler B.E."/>
            <person name="Wendel J.F."/>
        </authorList>
    </citation>
    <scope>NUCLEOTIDE SEQUENCE [LARGE SCALE GENOMIC DNA]</scope>
    <source>
        <strain evidence="1">185</strain>
        <tissue evidence="1">Leaf</tissue>
    </source>
</reference>
<name>A0A7J8WLR2_GOSAI</name>
<gene>
    <name evidence="1" type="ORF">Goari_017505</name>
</gene>
<comment type="caution">
    <text evidence="1">The sequence shown here is derived from an EMBL/GenBank/DDBJ whole genome shotgun (WGS) entry which is preliminary data.</text>
</comment>
<dbReference type="EMBL" id="JABFAA010000002">
    <property type="protein sequence ID" value="MBA0675995.1"/>
    <property type="molecule type" value="Genomic_DNA"/>
</dbReference>